<protein>
    <submittedName>
        <fullName evidence="2">Gag protein</fullName>
    </submittedName>
</protein>
<organism evidence="2 3">
    <name type="scientific">Human immunodeficiency virus type 1</name>
    <name type="common">HIV-1</name>
    <dbReference type="NCBI Taxonomy" id="11676"/>
    <lineage>
        <taxon>Viruses</taxon>
        <taxon>Riboviria</taxon>
        <taxon>Pararnavirae</taxon>
        <taxon>Artverviricota</taxon>
        <taxon>Revtraviricetes</taxon>
        <taxon>Ortervirales</taxon>
        <taxon>Retroviridae</taxon>
        <taxon>Orthoretrovirinae</taxon>
        <taxon>Lentivirus</taxon>
        <taxon>Lentivirus humimdef1</taxon>
    </lineage>
</organism>
<dbReference type="InterPro" id="IPR010999">
    <property type="entry name" value="Retrovr_matrix"/>
</dbReference>
<dbReference type="InterPro" id="IPR000071">
    <property type="entry name" value="Lentvrl_matrix_N"/>
</dbReference>
<evidence type="ECO:0000313" key="3">
    <source>
        <dbReference type="Proteomes" id="UP000133299"/>
    </source>
</evidence>
<evidence type="ECO:0000313" key="2">
    <source>
        <dbReference type="EMBL" id="AFB38218.1"/>
    </source>
</evidence>
<name>H6CYD9_HV1</name>
<dbReference type="EMBL" id="JN024305">
    <property type="protein sequence ID" value="AFB38218.1"/>
    <property type="molecule type" value="Genomic_RNA"/>
</dbReference>
<dbReference type="PRINTS" id="PR00234">
    <property type="entry name" value="HIV1MATRIX"/>
</dbReference>
<gene>
    <name evidence="2" type="primary">gag</name>
</gene>
<accession>H6CYD9</accession>
<dbReference type="Gene3D" id="1.10.150.90">
    <property type="entry name" value="Immunodeficiency lentiviruses, gag gene matrix protein p17"/>
    <property type="match status" value="1"/>
</dbReference>
<sequence length="30" mass="3323">MGARASILSGGKLDRWEKIRLRPGGKKNIN</sequence>
<dbReference type="SUPFAM" id="SSF47836">
    <property type="entry name" value="Retroviral matrix proteins"/>
    <property type="match status" value="1"/>
</dbReference>
<feature type="domain" description="Immunodeficiency lentiviral matrix N-terminal" evidence="1">
    <location>
        <begin position="2"/>
        <end position="28"/>
    </location>
</feature>
<dbReference type="Pfam" id="PF00540">
    <property type="entry name" value="Gag_p17"/>
    <property type="match status" value="1"/>
</dbReference>
<dbReference type="InterPro" id="IPR012344">
    <property type="entry name" value="Matrix_HIV/RSV_N"/>
</dbReference>
<reference evidence="2 3" key="1">
    <citation type="journal article" date="2011" name="J. Virol.">
        <title>Demographic processes affect HIV-1 evolution in primary infection before the onset of selective processes.</title>
        <authorList>
            <person name="Herbeck J.T."/>
            <person name="Rolland M."/>
            <person name="Liu Y."/>
            <person name="McLaughlin S."/>
            <person name="McNevin J."/>
            <person name="Zhao H."/>
            <person name="Wong K."/>
            <person name="Stoddard J.N."/>
            <person name="Raugi D."/>
            <person name="Sorensen S."/>
            <person name="Genowati I."/>
            <person name="Birditt B."/>
            <person name="McKay A."/>
            <person name="Diem K."/>
            <person name="Maust B.S."/>
            <person name="Deng W."/>
            <person name="Collier A.C."/>
            <person name="Stekler J.D."/>
            <person name="McElrath M.J."/>
            <person name="Mullins J.I."/>
        </authorList>
    </citation>
    <scope>NUCLEOTIDE SEQUENCE [LARGE SCALE GENOMIC DNA]</scope>
    <source>
        <strain evidence="2">USPI90770EI72y95091pcWG2B4</strain>
    </source>
</reference>
<dbReference type="Proteomes" id="UP000133299">
    <property type="component" value="Genome"/>
</dbReference>
<organismHost>
    <name type="scientific">Homo sapiens</name>
    <name type="common">Human</name>
    <dbReference type="NCBI Taxonomy" id="9606"/>
</organismHost>
<dbReference type="GO" id="GO:0005198">
    <property type="term" value="F:structural molecule activity"/>
    <property type="evidence" value="ECO:0007669"/>
    <property type="project" value="InterPro"/>
</dbReference>
<proteinExistence type="predicted"/>
<evidence type="ECO:0000259" key="1">
    <source>
        <dbReference type="Pfam" id="PF00540"/>
    </source>
</evidence>